<evidence type="ECO:0000259" key="1">
    <source>
        <dbReference type="Pfam" id="PF00078"/>
    </source>
</evidence>
<dbReference type="EMBL" id="CP092886">
    <property type="protein sequence ID" value="UYV84643.1"/>
    <property type="molecule type" value="Genomic_DNA"/>
</dbReference>
<dbReference type="InterPro" id="IPR050951">
    <property type="entry name" value="Retrovirus_Pol_polyprotein"/>
</dbReference>
<dbReference type="PANTHER" id="PTHR37984:SF5">
    <property type="entry name" value="PROTEIN NYNRIN-LIKE"/>
    <property type="match status" value="1"/>
</dbReference>
<dbReference type="PANTHER" id="PTHR37984">
    <property type="entry name" value="PROTEIN CBG26694"/>
    <property type="match status" value="1"/>
</dbReference>
<dbReference type="CDD" id="cd01647">
    <property type="entry name" value="RT_LTR"/>
    <property type="match status" value="1"/>
</dbReference>
<evidence type="ECO:0000313" key="3">
    <source>
        <dbReference type="Proteomes" id="UP001235939"/>
    </source>
</evidence>
<accession>A0ABY6LXW8</accession>
<dbReference type="Gene3D" id="3.10.10.10">
    <property type="entry name" value="HIV Type 1 Reverse Transcriptase, subunit A, domain 1"/>
    <property type="match status" value="1"/>
</dbReference>
<gene>
    <name evidence="2" type="ORF">LAZ67_X002940</name>
</gene>
<name>A0ABY6LXW8_9ARAC</name>
<dbReference type="Pfam" id="PF00078">
    <property type="entry name" value="RVT_1"/>
    <property type="match status" value="1"/>
</dbReference>
<dbReference type="Proteomes" id="UP001235939">
    <property type="component" value="Chromosome X"/>
</dbReference>
<sequence length="405" mass="47254">MPNFVKYHPTLNIKTWLINFELKCDSYNSDAQWRILHISDYLQDEALIYHYEILSNIGNWPEAKEKLINRFQKIEITPLVGAIKVYQNEQETISDYYHRKMKMINLVELPSKSIVELLNEVILKKYKPYLATIDTDQPLNWLTMATKIEKSLTGSGTPVEKGHLQTSNLALDPSPIPARYYDVGLINTISITFRLTTDTPIVQKPYRTSYANNTEINRQIHELLKYNIIRPSCSSYASPILLVQKKSDITGRPTRLCIDFRKLNLITKTENCPIPLIEEILDRFGNAKMLTSLDIKHAYWHILIAETHKDKTAFVCQQGCYEWNRMSYGLKMDQVFLIGNANIEDIKKLQRPYNMKTLQSFLGSINVYHKFIPQYVQIRAPLNTPFYRKIHHGNGIKNRNNHFRL</sequence>
<reference evidence="2 3" key="1">
    <citation type="submission" date="2022-03" db="EMBL/GenBank/DDBJ databases">
        <title>A chromosomal length assembly of Cordylochernes scorpioides.</title>
        <authorList>
            <person name="Zeh D."/>
            <person name="Zeh J."/>
        </authorList>
    </citation>
    <scope>NUCLEOTIDE SEQUENCE [LARGE SCALE GENOMIC DNA]</scope>
    <source>
        <strain evidence="2">IN4F17</strain>
        <tissue evidence="2">Whole Body</tissue>
    </source>
</reference>
<protein>
    <submittedName>
        <fullName evidence="2">K02A2.6-like</fullName>
    </submittedName>
</protein>
<dbReference type="SUPFAM" id="SSF56672">
    <property type="entry name" value="DNA/RNA polymerases"/>
    <property type="match status" value="1"/>
</dbReference>
<keyword evidence="3" id="KW-1185">Reference proteome</keyword>
<dbReference type="InterPro" id="IPR000477">
    <property type="entry name" value="RT_dom"/>
</dbReference>
<proteinExistence type="predicted"/>
<feature type="domain" description="Reverse transcriptase" evidence="1">
    <location>
        <begin position="245"/>
        <end position="332"/>
    </location>
</feature>
<dbReference type="InterPro" id="IPR043502">
    <property type="entry name" value="DNA/RNA_pol_sf"/>
</dbReference>
<organism evidence="2 3">
    <name type="scientific">Cordylochernes scorpioides</name>
    <dbReference type="NCBI Taxonomy" id="51811"/>
    <lineage>
        <taxon>Eukaryota</taxon>
        <taxon>Metazoa</taxon>
        <taxon>Ecdysozoa</taxon>
        <taxon>Arthropoda</taxon>
        <taxon>Chelicerata</taxon>
        <taxon>Arachnida</taxon>
        <taxon>Pseudoscorpiones</taxon>
        <taxon>Cheliferoidea</taxon>
        <taxon>Chernetidae</taxon>
        <taxon>Cordylochernes</taxon>
    </lineage>
</organism>
<evidence type="ECO:0000313" key="2">
    <source>
        <dbReference type="EMBL" id="UYV84643.1"/>
    </source>
</evidence>
<dbReference type="Gene3D" id="3.30.70.270">
    <property type="match status" value="1"/>
</dbReference>
<dbReference type="InterPro" id="IPR043128">
    <property type="entry name" value="Rev_trsase/Diguanyl_cyclase"/>
</dbReference>